<sequence length="157" mass="16905">MNYCTARDLIAHANRASLITQLAGNDYGALPAPAATLDYFETGNAAPGYEDTLAALRARTEQAITLASGDIDGYLALLPGLQLPPQTLHAACMDMALFRLCERLEEESVIKQLNDSRHAYFNRLITGRAAVKNNPGYGSAQTAAPAAVFTDEQLRGY</sequence>
<protein>
    <recommendedName>
        <fullName evidence="3">Mu-like prophage protein gp36</fullName>
    </recommendedName>
</protein>
<reference evidence="2" key="1">
    <citation type="submission" date="2016-04" db="EMBL/GenBank/DDBJ databases">
        <authorList>
            <person name="Tagini F."/>
        </authorList>
    </citation>
    <scope>NUCLEOTIDE SEQUENCE [LARGE SCALE GENOMIC DNA]</scope>
    <source>
        <strain evidence="2">CHUV0807</strain>
    </source>
</reference>
<evidence type="ECO:0008006" key="3">
    <source>
        <dbReference type="Google" id="ProtNLM"/>
    </source>
</evidence>
<dbReference type="InterPro" id="IPR009752">
    <property type="entry name" value="Phage_Mu_GpJ"/>
</dbReference>
<dbReference type="EMBL" id="FKLO01000054">
    <property type="protein sequence ID" value="SAM66341.1"/>
    <property type="molecule type" value="Genomic_DNA"/>
</dbReference>
<dbReference type="Pfam" id="PF07030">
    <property type="entry name" value="Phage_Mu_Gp36"/>
    <property type="match status" value="1"/>
</dbReference>
<evidence type="ECO:0000313" key="2">
    <source>
        <dbReference type="Proteomes" id="UP000190837"/>
    </source>
</evidence>
<accession>A0A1C3H507</accession>
<organism evidence="1 2">
    <name type="scientific">Cardiobacterium hominis</name>
    <dbReference type="NCBI Taxonomy" id="2718"/>
    <lineage>
        <taxon>Bacteria</taxon>
        <taxon>Pseudomonadati</taxon>
        <taxon>Pseudomonadota</taxon>
        <taxon>Gammaproteobacteria</taxon>
        <taxon>Cardiobacteriales</taxon>
        <taxon>Cardiobacteriaceae</taxon>
        <taxon>Cardiobacterium</taxon>
    </lineage>
</organism>
<evidence type="ECO:0000313" key="1">
    <source>
        <dbReference type="EMBL" id="SAM66341.1"/>
    </source>
</evidence>
<gene>
    <name evidence="1" type="ORF">CHUV0807_1606</name>
</gene>
<proteinExistence type="predicted"/>
<dbReference type="Proteomes" id="UP000190837">
    <property type="component" value="Unassembled WGS sequence"/>
</dbReference>
<dbReference type="RefSeq" id="WP_079541048.1">
    <property type="nucleotide sequence ID" value="NZ_FKLO01000054.1"/>
</dbReference>
<dbReference type="AlphaFoldDB" id="A0A1C3H507"/>
<name>A0A1C3H507_9GAMM</name>